<dbReference type="EMBL" id="JAPTMU010000018">
    <property type="protein sequence ID" value="KAJ4928455.1"/>
    <property type="molecule type" value="Genomic_DNA"/>
</dbReference>
<dbReference type="PROSITE" id="PS50060">
    <property type="entry name" value="MAM_2"/>
    <property type="match status" value="1"/>
</dbReference>
<dbReference type="AlphaFoldDB" id="A0AAD6FC72"/>
<evidence type="ECO:0000259" key="1">
    <source>
        <dbReference type="PROSITE" id="PS50060"/>
    </source>
</evidence>
<name>A0AAD6FC72_9TELE</name>
<keyword evidence="3" id="KW-1185">Reference proteome</keyword>
<comment type="caution">
    <text evidence="2">The sequence shown here is derived from an EMBL/GenBank/DDBJ whole genome shotgun (WGS) entry which is preliminary data.</text>
</comment>
<evidence type="ECO:0000313" key="2">
    <source>
        <dbReference type="EMBL" id="KAJ4928455.1"/>
    </source>
</evidence>
<gene>
    <name evidence="2" type="ORF">JOQ06_016247</name>
</gene>
<sequence>MSSERQSVRLAAAHGAGIYIPGCTFDEDLDPGLCEYRQGQDDDFDWQLIRTFNWPHPTPDLLRALMFIYLK</sequence>
<accession>A0AAD6FC72</accession>
<proteinExistence type="predicted"/>
<dbReference type="GO" id="GO:0016020">
    <property type="term" value="C:membrane"/>
    <property type="evidence" value="ECO:0007669"/>
    <property type="project" value="InterPro"/>
</dbReference>
<feature type="domain" description="MAM" evidence="1">
    <location>
        <begin position="21"/>
        <end position="71"/>
    </location>
</feature>
<dbReference type="InterPro" id="IPR000998">
    <property type="entry name" value="MAM_dom"/>
</dbReference>
<dbReference type="Proteomes" id="UP001219934">
    <property type="component" value="Unassembled WGS sequence"/>
</dbReference>
<organism evidence="2 3">
    <name type="scientific">Pogonophryne albipinna</name>
    <dbReference type="NCBI Taxonomy" id="1090488"/>
    <lineage>
        <taxon>Eukaryota</taxon>
        <taxon>Metazoa</taxon>
        <taxon>Chordata</taxon>
        <taxon>Craniata</taxon>
        <taxon>Vertebrata</taxon>
        <taxon>Euteleostomi</taxon>
        <taxon>Actinopterygii</taxon>
        <taxon>Neopterygii</taxon>
        <taxon>Teleostei</taxon>
        <taxon>Neoteleostei</taxon>
        <taxon>Acanthomorphata</taxon>
        <taxon>Eupercaria</taxon>
        <taxon>Perciformes</taxon>
        <taxon>Notothenioidei</taxon>
        <taxon>Pogonophryne</taxon>
    </lineage>
</organism>
<protein>
    <recommendedName>
        <fullName evidence="1">MAM domain-containing protein</fullName>
    </recommendedName>
</protein>
<reference evidence="2" key="1">
    <citation type="submission" date="2022-11" db="EMBL/GenBank/DDBJ databases">
        <title>Chromosome-level genome of Pogonophryne albipinna.</title>
        <authorList>
            <person name="Jo E."/>
        </authorList>
    </citation>
    <scope>NUCLEOTIDE SEQUENCE</scope>
    <source>
        <strain evidence="2">SGF0006</strain>
        <tissue evidence="2">Muscle</tissue>
    </source>
</reference>
<evidence type="ECO:0000313" key="3">
    <source>
        <dbReference type="Proteomes" id="UP001219934"/>
    </source>
</evidence>